<feature type="region of interest" description="Disordered" evidence="1">
    <location>
        <begin position="152"/>
        <end position="190"/>
    </location>
</feature>
<accession>M7BPZ6</accession>
<proteinExistence type="predicted"/>
<reference evidence="3" key="1">
    <citation type="journal article" date="2013" name="Nat. Genet.">
        <title>The draft genomes of soft-shell turtle and green sea turtle yield insights into the development and evolution of the turtle-specific body plan.</title>
        <authorList>
            <person name="Wang Z."/>
            <person name="Pascual-Anaya J."/>
            <person name="Zadissa A."/>
            <person name="Li W."/>
            <person name="Niimura Y."/>
            <person name="Huang Z."/>
            <person name="Li C."/>
            <person name="White S."/>
            <person name="Xiong Z."/>
            <person name="Fang D."/>
            <person name="Wang B."/>
            <person name="Ming Y."/>
            <person name="Chen Y."/>
            <person name="Zheng Y."/>
            <person name="Kuraku S."/>
            <person name="Pignatelli M."/>
            <person name="Herrero J."/>
            <person name="Beal K."/>
            <person name="Nozawa M."/>
            <person name="Li Q."/>
            <person name="Wang J."/>
            <person name="Zhang H."/>
            <person name="Yu L."/>
            <person name="Shigenobu S."/>
            <person name="Wang J."/>
            <person name="Liu J."/>
            <person name="Flicek P."/>
            <person name="Searle S."/>
            <person name="Wang J."/>
            <person name="Kuratani S."/>
            <person name="Yin Y."/>
            <person name="Aken B."/>
            <person name="Zhang G."/>
            <person name="Irie N."/>
        </authorList>
    </citation>
    <scope>NUCLEOTIDE SEQUENCE [LARGE SCALE GENOMIC DNA]</scope>
</reference>
<keyword evidence="3" id="KW-1185">Reference proteome</keyword>
<evidence type="ECO:0000313" key="3">
    <source>
        <dbReference type="Proteomes" id="UP000031443"/>
    </source>
</evidence>
<protein>
    <submittedName>
        <fullName evidence="2">Uncharacterized protein</fullName>
    </submittedName>
</protein>
<organism evidence="2 3">
    <name type="scientific">Chelonia mydas</name>
    <name type="common">Green sea-turtle</name>
    <name type="synonym">Chelonia agassizi</name>
    <dbReference type="NCBI Taxonomy" id="8469"/>
    <lineage>
        <taxon>Eukaryota</taxon>
        <taxon>Metazoa</taxon>
        <taxon>Chordata</taxon>
        <taxon>Craniata</taxon>
        <taxon>Vertebrata</taxon>
        <taxon>Euteleostomi</taxon>
        <taxon>Archelosauria</taxon>
        <taxon>Testudinata</taxon>
        <taxon>Testudines</taxon>
        <taxon>Cryptodira</taxon>
        <taxon>Durocryptodira</taxon>
        <taxon>Americhelydia</taxon>
        <taxon>Chelonioidea</taxon>
        <taxon>Cheloniidae</taxon>
        <taxon>Chelonia</taxon>
    </lineage>
</organism>
<feature type="region of interest" description="Disordered" evidence="1">
    <location>
        <begin position="1"/>
        <end position="82"/>
    </location>
</feature>
<evidence type="ECO:0000313" key="2">
    <source>
        <dbReference type="EMBL" id="EMP40001.1"/>
    </source>
</evidence>
<dbReference type="AlphaFoldDB" id="M7BPZ6"/>
<dbReference type="EMBL" id="KB514919">
    <property type="protein sequence ID" value="EMP40001.1"/>
    <property type="molecule type" value="Genomic_DNA"/>
</dbReference>
<evidence type="ECO:0000256" key="1">
    <source>
        <dbReference type="SAM" id="MobiDB-lite"/>
    </source>
</evidence>
<name>M7BPZ6_CHEMY</name>
<feature type="compositionally biased region" description="Basic residues" evidence="1">
    <location>
        <begin position="167"/>
        <end position="177"/>
    </location>
</feature>
<sequence>MPRSGTKCFGAQRPSAVVGTSPSLDSDKDLRHQCAPAPQPTSSARHHSHSPGQKWHGKPEKAGPPQQRPASLEPPAEIQSAAEHLGALLTPAPRAELLSPMPLDSLTHRVVEVQLLSTPDTFAAARDLIALTSPQPQTKALAPVRVAPSRGKLELIHPPAPSVEPRHRSHSRHRSCSQHHSQSWHRSPSRHQSYSWHCFDSQHRSRHLSVCRLPSRSRSRTRRRS</sequence>
<gene>
    <name evidence="2" type="ORF">UY3_02756</name>
</gene>
<dbReference type="Proteomes" id="UP000031443">
    <property type="component" value="Unassembled WGS sequence"/>
</dbReference>
<feature type="compositionally biased region" description="Low complexity" evidence="1">
    <location>
        <begin position="178"/>
        <end position="190"/>
    </location>
</feature>